<reference evidence="8" key="2">
    <citation type="journal article" date="2021" name="PeerJ">
        <title>Extensive microbial diversity within the chicken gut microbiome revealed by metagenomics and culture.</title>
        <authorList>
            <person name="Gilroy R."/>
            <person name="Ravi A."/>
            <person name="Getino M."/>
            <person name="Pursley I."/>
            <person name="Horton D.L."/>
            <person name="Alikhan N.F."/>
            <person name="Baker D."/>
            <person name="Gharbi K."/>
            <person name="Hall N."/>
            <person name="Watson M."/>
            <person name="Adriaenssens E.M."/>
            <person name="Foster-Nyarko E."/>
            <person name="Jarju S."/>
            <person name="Secka A."/>
            <person name="Antonio M."/>
            <person name="Oren A."/>
            <person name="Chaudhuri R.R."/>
            <person name="La Ragione R."/>
            <person name="Hildebrand F."/>
            <person name="Pallen M.J."/>
        </authorList>
    </citation>
    <scope>NUCLEOTIDE SEQUENCE</scope>
    <source>
        <strain evidence="8">1383</strain>
    </source>
</reference>
<evidence type="ECO:0000256" key="4">
    <source>
        <dbReference type="ARBA" id="ARBA00023027"/>
    </source>
</evidence>
<proteinExistence type="inferred from homology"/>
<dbReference type="CDD" id="cd05303">
    <property type="entry name" value="PGDH_2"/>
    <property type="match status" value="1"/>
</dbReference>
<comment type="similarity">
    <text evidence="1 5">Belongs to the D-isomer specific 2-hydroxyacid dehydrogenase family.</text>
</comment>
<evidence type="ECO:0000256" key="5">
    <source>
        <dbReference type="RuleBase" id="RU003719"/>
    </source>
</evidence>
<feature type="domain" description="D-isomer specific 2-hydroxyacid dehydrogenase catalytic" evidence="6">
    <location>
        <begin position="7"/>
        <end position="317"/>
    </location>
</feature>
<dbReference type="Pfam" id="PF02826">
    <property type="entry name" value="2-Hacid_dh_C"/>
    <property type="match status" value="1"/>
</dbReference>
<evidence type="ECO:0000259" key="7">
    <source>
        <dbReference type="Pfam" id="PF02826"/>
    </source>
</evidence>
<gene>
    <name evidence="8" type="ORF">IAC44_02045</name>
</gene>
<dbReference type="GO" id="GO:0051287">
    <property type="term" value="F:NAD binding"/>
    <property type="evidence" value="ECO:0007669"/>
    <property type="project" value="InterPro"/>
</dbReference>
<dbReference type="InterPro" id="IPR050857">
    <property type="entry name" value="D-2-hydroxyacid_DH"/>
</dbReference>
<dbReference type="InterPro" id="IPR006139">
    <property type="entry name" value="D-isomer_2_OHA_DH_cat_dom"/>
</dbReference>
<dbReference type="GO" id="GO:0008652">
    <property type="term" value="P:amino acid biosynthetic process"/>
    <property type="evidence" value="ECO:0007669"/>
    <property type="project" value="UniProtKB-KW"/>
</dbReference>
<dbReference type="SUPFAM" id="SSF52283">
    <property type="entry name" value="Formate/glycerate dehydrogenase catalytic domain-like"/>
    <property type="match status" value="1"/>
</dbReference>
<dbReference type="InterPro" id="IPR036291">
    <property type="entry name" value="NAD(P)-bd_dom_sf"/>
</dbReference>
<dbReference type="GO" id="GO:0016616">
    <property type="term" value="F:oxidoreductase activity, acting on the CH-OH group of donors, NAD or NADP as acceptor"/>
    <property type="evidence" value="ECO:0007669"/>
    <property type="project" value="InterPro"/>
</dbReference>
<sequence>MKVLANDGLSKAGVQRLEAAGHTVITDTVAQEYLAKYINDNDIVALIVRSATKVRKDVIDACPNLKVIARAGVGMDNIDVAYARSVGRTVLNTPNASSVSVAELALGHMISVARSLNCANQQMPLEGETHFAELKKQYSKGRELAGKTLGIIGFGRIGQRLAMNAIGIGMRVIFHDPFITEPKTLELKFFDGQSVKFTLAPSSLDEVLAKSDFISLHVPSQAKPLIGKAEIEKMKAGAIIVNAARGGVVDEAALVEAIESGKLCGAGLDVFQTEPTPPVALLMNKAISLSPHIGASTTDAQNKIGTEIAENVIKALAE</sequence>
<dbReference type="PANTHER" id="PTHR42789:SF1">
    <property type="entry name" value="D-ISOMER SPECIFIC 2-HYDROXYACID DEHYDROGENASE FAMILY PROTEIN (AFU_ORTHOLOGUE AFUA_6G10090)"/>
    <property type="match status" value="1"/>
</dbReference>
<keyword evidence="4" id="KW-0520">NAD</keyword>
<keyword evidence="3 5" id="KW-0560">Oxidoreductase</keyword>
<accession>A0A9D1H8H4</accession>
<evidence type="ECO:0000256" key="2">
    <source>
        <dbReference type="ARBA" id="ARBA00022605"/>
    </source>
</evidence>
<evidence type="ECO:0000256" key="1">
    <source>
        <dbReference type="ARBA" id="ARBA00005854"/>
    </source>
</evidence>
<name>A0A9D1H8H4_9FLAO</name>
<dbReference type="SUPFAM" id="SSF51735">
    <property type="entry name" value="NAD(P)-binding Rossmann-fold domains"/>
    <property type="match status" value="1"/>
</dbReference>
<reference evidence="8" key="1">
    <citation type="submission" date="2020-10" db="EMBL/GenBank/DDBJ databases">
        <authorList>
            <person name="Gilroy R."/>
        </authorList>
    </citation>
    <scope>NUCLEOTIDE SEQUENCE</scope>
    <source>
        <strain evidence="8">1383</strain>
    </source>
</reference>
<keyword evidence="2" id="KW-0028">Amino-acid biosynthesis</keyword>
<dbReference type="InterPro" id="IPR006140">
    <property type="entry name" value="D-isomer_DH_NAD-bd"/>
</dbReference>
<comment type="caution">
    <text evidence="8">The sequence shown here is derived from an EMBL/GenBank/DDBJ whole genome shotgun (WGS) entry which is preliminary data.</text>
</comment>
<dbReference type="InterPro" id="IPR029752">
    <property type="entry name" value="D-isomer_DH_CS1"/>
</dbReference>
<dbReference type="Gene3D" id="3.40.50.720">
    <property type="entry name" value="NAD(P)-binding Rossmann-like Domain"/>
    <property type="match status" value="2"/>
</dbReference>
<evidence type="ECO:0000256" key="3">
    <source>
        <dbReference type="ARBA" id="ARBA00023002"/>
    </source>
</evidence>
<dbReference type="EMBL" id="DVLY01000048">
    <property type="protein sequence ID" value="HIT97600.1"/>
    <property type="molecule type" value="Genomic_DNA"/>
</dbReference>
<dbReference type="PROSITE" id="PS00065">
    <property type="entry name" value="D_2_HYDROXYACID_DH_1"/>
    <property type="match status" value="1"/>
</dbReference>
<dbReference type="AlphaFoldDB" id="A0A9D1H8H4"/>
<dbReference type="PROSITE" id="PS00671">
    <property type="entry name" value="D_2_HYDROXYACID_DH_3"/>
    <property type="match status" value="1"/>
</dbReference>
<dbReference type="PANTHER" id="PTHR42789">
    <property type="entry name" value="D-ISOMER SPECIFIC 2-HYDROXYACID DEHYDROGENASE FAMILY PROTEIN (AFU_ORTHOLOGUE AFUA_6G10090)"/>
    <property type="match status" value="1"/>
</dbReference>
<feature type="domain" description="D-isomer specific 2-hydroxyacid dehydrogenase NAD-binding" evidence="7">
    <location>
        <begin position="106"/>
        <end position="294"/>
    </location>
</feature>
<dbReference type="Proteomes" id="UP000824161">
    <property type="component" value="Unassembled WGS sequence"/>
</dbReference>
<organism evidence="8 9">
    <name type="scientific">Candidatus Merdimorpha stercoravium</name>
    <dbReference type="NCBI Taxonomy" id="2840863"/>
    <lineage>
        <taxon>Bacteria</taxon>
        <taxon>Pseudomonadati</taxon>
        <taxon>Bacteroidota</taxon>
        <taxon>Flavobacteriia</taxon>
        <taxon>Flavobacteriales</taxon>
        <taxon>Candidatus Merdimorpha</taxon>
    </lineage>
</organism>
<dbReference type="Pfam" id="PF00389">
    <property type="entry name" value="2-Hacid_dh"/>
    <property type="match status" value="1"/>
</dbReference>
<protein>
    <submittedName>
        <fullName evidence="8">D-2-hydroxyacid dehydrogenase</fullName>
    </submittedName>
</protein>
<evidence type="ECO:0000313" key="9">
    <source>
        <dbReference type="Proteomes" id="UP000824161"/>
    </source>
</evidence>
<evidence type="ECO:0000313" key="8">
    <source>
        <dbReference type="EMBL" id="HIT97600.1"/>
    </source>
</evidence>
<evidence type="ECO:0000259" key="6">
    <source>
        <dbReference type="Pfam" id="PF00389"/>
    </source>
</evidence>
<dbReference type="InterPro" id="IPR029753">
    <property type="entry name" value="D-isomer_DH_CS"/>
</dbReference>